<dbReference type="EMBL" id="JASBWS010000006">
    <property type="protein sequence ID" value="KAJ9115272.1"/>
    <property type="molecule type" value="Genomic_DNA"/>
</dbReference>
<evidence type="ECO:0000313" key="2">
    <source>
        <dbReference type="Proteomes" id="UP001230649"/>
    </source>
</evidence>
<accession>A0ACC2WW53</accession>
<dbReference type="Proteomes" id="UP001230649">
    <property type="component" value="Unassembled WGS sequence"/>
</dbReference>
<gene>
    <name evidence="1" type="ORF">QFC20_001139</name>
</gene>
<protein>
    <submittedName>
        <fullName evidence="1">Uncharacterized protein</fullName>
    </submittedName>
</protein>
<proteinExistence type="predicted"/>
<organism evidence="1 2">
    <name type="scientific">Naganishia adeliensis</name>
    <dbReference type="NCBI Taxonomy" id="92952"/>
    <lineage>
        <taxon>Eukaryota</taxon>
        <taxon>Fungi</taxon>
        <taxon>Dikarya</taxon>
        <taxon>Basidiomycota</taxon>
        <taxon>Agaricomycotina</taxon>
        <taxon>Tremellomycetes</taxon>
        <taxon>Filobasidiales</taxon>
        <taxon>Filobasidiaceae</taxon>
        <taxon>Naganishia</taxon>
    </lineage>
</organism>
<name>A0ACC2WW53_9TREE</name>
<keyword evidence="2" id="KW-1185">Reference proteome</keyword>
<sequence length="864" mass="94911">MALHTINSNVSRLTQRITENFKESTRDIPLFQGTANSSASYFEYNHDKLKDISSLLEGGGDKAGAGVNGVGALRGDAARLEGMKRLIAMISKGRDMSSFFAQVVKQVASPSIEIRKLASRLLSRLCPVILNEDLSVTGVHLPAEIIWENLQCLEQHRSAPALDKYIPKGPFRLVTSHTVNVSSSADIHQTASDTSATGFAGILMIGLKKLAIDRNPWVRKTVALGLPKVYDMDASTQPLLLPILSTLLQSPSPITLGASLTAFNAICPDNLSFLHSHYRRICRLLVDADEWGQVVALDILIHYARAMMEKPATSGTAQPEETANANKRTDTVAENDYEQEELDPDIELLLHCAIPLFQSRNSAVVLGNVKLFYLVAPASHEEVGQDKLVRPLLRLMNGLEGEEVRAVATEVCRQVAEERPWLLSSQYTSFLLHSTDSIRVKRTKIRILNALLTAENAENLIAEFQKYIRFPEAEVSQDAIKAVGNCARMQSSTRKLALGILIRLLNSTRDASVGHAVVVLKSLVQPDQSPESVSESIKLVSKLVRQLPEITNGSARACVYWLAGQYAESPSSTEQASRGSAFEGLQPWAPDTLRLGAKEFVREPSLAKLQILTLAAKLLVLCPTSRPIHALSTYVFNLARYDEDWDVRDRARFLRGLLRSILQTSGAGDDQDGQTDDNQGDAGGVVLRREQIKMVLLAAKETIATGIQQDERRQRELLIGTLSSLAMKRLPGYEPLPDWTDDPTDSSLRDIEEEQPVRPFVASRTASFQAQTPQTITSPAFASVGSGSPASAGIQRLPAVAKSRFQNLDDFLNESDSEEGTEESENDQAPQGDVESEDDSEEDSEETTDDETADEGHKLVRDRQ</sequence>
<comment type="caution">
    <text evidence="1">The sequence shown here is derived from an EMBL/GenBank/DDBJ whole genome shotgun (WGS) entry which is preliminary data.</text>
</comment>
<reference evidence="1" key="1">
    <citation type="submission" date="2023-04" db="EMBL/GenBank/DDBJ databases">
        <title>Draft Genome sequencing of Naganishia species isolated from polar environments using Oxford Nanopore Technology.</title>
        <authorList>
            <person name="Leo P."/>
            <person name="Venkateswaran K."/>
        </authorList>
    </citation>
    <scope>NUCLEOTIDE SEQUENCE</scope>
    <source>
        <strain evidence="1">MNA-CCFEE 5262</strain>
    </source>
</reference>
<evidence type="ECO:0000313" key="1">
    <source>
        <dbReference type="EMBL" id="KAJ9115272.1"/>
    </source>
</evidence>